<proteinExistence type="predicted"/>
<dbReference type="NCBIfam" id="TIGR04371">
    <property type="entry name" value="methyltran_NanM"/>
    <property type="match status" value="1"/>
</dbReference>
<dbReference type="GO" id="GO:0008168">
    <property type="term" value="F:methyltransferase activity"/>
    <property type="evidence" value="ECO:0007669"/>
    <property type="project" value="UniProtKB-KW"/>
</dbReference>
<protein>
    <submittedName>
        <fullName evidence="1">Putative sugar O-methyltransferase</fullName>
    </submittedName>
</protein>
<dbReference type="InterPro" id="IPR030807">
    <property type="entry name" value="Methyltran_NanM"/>
</dbReference>
<dbReference type="SUPFAM" id="SSF53335">
    <property type="entry name" value="S-adenosyl-L-methionine-dependent methyltransferases"/>
    <property type="match status" value="1"/>
</dbReference>
<keyword evidence="1" id="KW-0489">Methyltransferase</keyword>
<gene>
    <name evidence="1" type="ORF">BECKDK2373B_GA0170837_109421</name>
</gene>
<dbReference type="GO" id="GO:0032259">
    <property type="term" value="P:methylation"/>
    <property type="evidence" value="ECO:0007669"/>
    <property type="project" value="UniProtKB-KW"/>
</dbReference>
<reference evidence="1" key="1">
    <citation type="submission" date="2019-02" db="EMBL/GenBank/DDBJ databases">
        <authorList>
            <person name="Gruber-Vodicka R. H."/>
            <person name="Seah K. B. B."/>
        </authorList>
    </citation>
    <scope>NUCLEOTIDE SEQUENCE</scope>
    <source>
        <strain evidence="1">BECK_DK47</strain>
    </source>
</reference>
<sequence length="273" mass="30885">MTYEYPELDIAREDMKAQSELYRPTAFWEEGSLRIYTDLYAHGIERFRSLPSALGYFVPTYGTPSNGLPKQQTEELISWIRRVYPDSKKLQLAFEQFLTGHLSALSDYRVLLAADIPREVPYLHTFSESRVGSPSEHFEFGGRRFSRSSLNYLLGLALLKKHLDGYVPRTVLEIGGGFGTLGEVLSGAGIQGLRYIDVDIPPTGFVAEYYLGEVLGKDKVATYAHTRNQSSIPIDALPFASVLCSWQIERLRGKVDLFVNFISFQEMEPHVVE</sequence>
<accession>A0A450T2D5</accession>
<dbReference type="InterPro" id="IPR029063">
    <property type="entry name" value="SAM-dependent_MTases_sf"/>
</dbReference>
<dbReference type="AlphaFoldDB" id="A0A450T2D5"/>
<keyword evidence="1" id="KW-0808">Transferase</keyword>
<evidence type="ECO:0000313" key="1">
    <source>
        <dbReference type="EMBL" id="VFJ60701.1"/>
    </source>
</evidence>
<dbReference type="EMBL" id="CAADEX010000094">
    <property type="protein sequence ID" value="VFJ60701.1"/>
    <property type="molecule type" value="Genomic_DNA"/>
</dbReference>
<organism evidence="1">
    <name type="scientific">Candidatus Kentrum sp. DK</name>
    <dbReference type="NCBI Taxonomy" id="2126562"/>
    <lineage>
        <taxon>Bacteria</taxon>
        <taxon>Pseudomonadati</taxon>
        <taxon>Pseudomonadota</taxon>
        <taxon>Gammaproteobacteria</taxon>
        <taxon>Candidatus Kentrum</taxon>
    </lineage>
</organism>
<name>A0A450T2D5_9GAMM</name>